<gene>
    <name evidence="2" type="ORF">CC86DRAFT_291645</name>
</gene>
<keyword evidence="3" id="KW-1185">Reference proteome</keyword>
<accession>A0A6A7A1U3</accession>
<dbReference type="PANTHER" id="PTHR38847">
    <property type="match status" value="1"/>
</dbReference>
<keyword evidence="1" id="KW-0732">Signal</keyword>
<reference evidence="2" key="1">
    <citation type="journal article" date="2020" name="Stud. Mycol.">
        <title>101 Dothideomycetes genomes: a test case for predicting lifestyles and emergence of pathogens.</title>
        <authorList>
            <person name="Haridas S."/>
            <person name="Albert R."/>
            <person name="Binder M."/>
            <person name="Bloem J."/>
            <person name="Labutti K."/>
            <person name="Salamov A."/>
            <person name="Andreopoulos B."/>
            <person name="Baker S."/>
            <person name="Barry K."/>
            <person name="Bills G."/>
            <person name="Bluhm B."/>
            <person name="Cannon C."/>
            <person name="Castanera R."/>
            <person name="Culley D."/>
            <person name="Daum C."/>
            <person name="Ezra D."/>
            <person name="Gonzalez J."/>
            <person name="Henrissat B."/>
            <person name="Kuo A."/>
            <person name="Liang C."/>
            <person name="Lipzen A."/>
            <person name="Lutzoni F."/>
            <person name="Magnuson J."/>
            <person name="Mondo S."/>
            <person name="Nolan M."/>
            <person name="Ohm R."/>
            <person name="Pangilinan J."/>
            <person name="Park H.-J."/>
            <person name="Ramirez L."/>
            <person name="Alfaro M."/>
            <person name="Sun H."/>
            <person name="Tritt A."/>
            <person name="Yoshinaga Y."/>
            <person name="Zwiers L.-H."/>
            <person name="Turgeon B."/>
            <person name="Goodwin S."/>
            <person name="Spatafora J."/>
            <person name="Crous P."/>
            <person name="Grigoriev I."/>
        </authorList>
    </citation>
    <scope>NUCLEOTIDE SEQUENCE</scope>
    <source>
        <strain evidence="2">CBS 113818</strain>
    </source>
</reference>
<evidence type="ECO:0008006" key="4">
    <source>
        <dbReference type="Google" id="ProtNLM"/>
    </source>
</evidence>
<organism evidence="2 3">
    <name type="scientific">Ophiobolus disseminans</name>
    <dbReference type="NCBI Taxonomy" id="1469910"/>
    <lineage>
        <taxon>Eukaryota</taxon>
        <taxon>Fungi</taxon>
        <taxon>Dikarya</taxon>
        <taxon>Ascomycota</taxon>
        <taxon>Pezizomycotina</taxon>
        <taxon>Dothideomycetes</taxon>
        <taxon>Pleosporomycetidae</taxon>
        <taxon>Pleosporales</taxon>
        <taxon>Pleosporineae</taxon>
        <taxon>Phaeosphaeriaceae</taxon>
        <taxon>Ophiobolus</taxon>
    </lineage>
</organism>
<dbReference type="Pfam" id="PF14273">
    <property type="entry name" value="DUF4360"/>
    <property type="match status" value="1"/>
</dbReference>
<dbReference type="EMBL" id="MU006225">
    <property type="protein sequence ID" value="KAF2826774.1"/>
    <property type="molecule type" value="Genomic_DNA"/>
</dbReference>
<sequence length="207" mass="21408">MYHLPTILSLSLAAASAAAVPPTTPPLGSVSLSALEVTTKGSACSPGTVGVALASDNSALTLIFDNFQAGDGPNAPGTAKRAACTVNIDINVPGWAFDIVSTDFRGYVYLEQGVVAGLTSSWKRNNGLGKGTTKRTVNGPFSDDFLLHRDGELSDTEASVCSKNNAKVTINLIVTVKSGGSKATGLVRGDSLDGGFKQQLNFAWKKC</sequence>
<evidence type="ECO:0000313" key="2">
    <source>
        <dbReference type="EMBL" id="KAF2826774.1"/>
    </source>
</evidence>
<dbReference type="OrthoDB" id="152248at2759"/>
<evidence type="ECO:0000256" key="1">
    <source>
        <dbReference type="SAM" id="SignalP"/>
    </source>
</evidence>
<feature type="chain" id="PRO_5025389715" description="Secreted protein" evidence="1">
    <location>
        <begin position="20"/>
        <end position="207"/>
    </location>
</feature>
<dbReference type="InterPro" id="IPR025649">
    <property type="entry name" value="DUF4360"/>
</dbReference>
<proteinExistence type="predicted"/>
<dbReference type="PANTHER" id="PTHR38847:SF1">
    <property type="entry name" value="PSEUDOURIDINE SYNTHASE RSUA_RLUA-LIKE DOMAIN-CONTAINING PROTEIN"/>
    <property type="match status" value="1"/>
</dbReference>
<protein>
    <recommendedName>
        <fullName evidence="4">Secreted protein</fullName>
    </recommendedName>
</protein>
<feature type="signal peptide" evidence="1">
    <location>
        <begin position="1"/>
        <end position="19"/>
    </location>
</feature>
<name>A0A6A7A1U3_9PLEO</name>
<evidence type="ECO:0000313" key="3">
    <source>
        <dbReference type="Proteomes" id="UP000799424"/>
    </source>
</evidence>
<dbReference type="AlphaFoldDB" id="A0A6A7A1U3"/>
<dbReference type="Proteomes" id="UP000799424">
    <property type="component" value="Unassembled WGS sequence"/>
</dbReference>